<dbReference type="Proteomes" id="UP000045545">
    <property type="component" value="Unassembled WGS sequence"/>
</dbReference>
<dbReference type="Pfam" id="PF00692">
    <property type="entry name" value="dUTPase"/>
    <property type="match status" value="1"/>
</dbReference>
<dbReference type="NCBIfam" id="NF001862">
    <property type="entry name" value="PRK00601.1"/>
    <property type="match status" value="1"/>
</dbReference>
<organism evidence="7 8">
    <name type="scientific">Syntrophomonas zehnderi OL-4</name>
    <dbReference type="NCBI Taxonomy" id="690567"/>
    <lineage>
        <taxon>Bacteria</taxon>
        <taxon>Bacillati</taxon>
        <taxon>Bacillota</taxon>
        <taxon>Clostridia</taxon>
        <taxon>Eubacteriales</taxon>
        <taxon>Syntrophomonadaceae</taxon>
        <taxon>Syntrophomonas</taxon>
    </lineage>
</organism>
<dbReference type="GO" id="GO:0000287">
    <property type="term" value="F:magnesium ion binding"/>
    <property type="evidence" value="ECO:0007669"/>
    <property type="project" value="InterPro"/>
</dbReference>
<evidence type="ECO:0000256" key="3">
    <source>
        <dbReference type="ARBA" id="ARBA00022801"/>
    </source>
</evidence>
<evidence type="ECO:0000313" key="8">
    <source>
        <dbReference type="Proteomes" id="UP000045545"/>
    </source>
</evidence>
<reference evidence="7 8" key="1">
    <citation type="submission" date="2015-03" db="EMBL/GenBank/DDBJ databases">
        <authorList>
            <person name="Murphy D."/>
        </authorList>
    </citation>
    <scope>NUCLEOTIDE SEQUENCE [LARGE SCALE GENOMIC DNA]</scope>
    <source>
        <strain evidence="7 8">OL-4</strain>
    </source>
</reference>
<dbReference type="InterPro" id="IPR008181">
    <property type="entry name" value="dUTPase"/>
</dbReference>
<dbReference type="OrthoDB" id="9809956at2"/>
<comment type="catalytic activity">
    <reaction evidence="5">
        <text>dUTP + H2O = dUMP + diphosphate + H(+)</text>
        <dbReference type="Rhea" id="RHEA:10248"/>
        <dbReference type="ChEBI" id="CHEBI:15377"/>
        <dbReference type="ChEBI" id="CHEBI:15378"/>
        <dbReference type="ChEBI" id="CHEBI:33019"/>
        <dbReference type="ChEBI" id="CHEBI:61555"/>
        <dbReference type="ChEBI" id="CHEBI:246422"/>
        <dbReference type="EC" id="3.6.1.23"/>
    </reaction>
</comment>
<comment type="similarity">
    <text evidence="1">Belongs to the dUTPase family.</text>
</comment>
<dbReference type="RefSeq" id="WP_046498495.1">
    <property type="nucleotide sequence ID" value="NZ_CGIH01000032.1"/>
</dbReference>
<evidence type="ECO:0000259" key="6">
    <source>
        <dbReference type="Pfam" id="PF00692"/>
    </source>
</evidence>
<dbReference type="EC" id="3.6.1.23" evidence="2"/>
<evidence type="ECO:0000256" key="2">
    <source>
        <dbReference type="ARBA" id="ARBA00012379"/>
    </source>
</evidence>
<proteinExistence type="inferred from homology"/>
<dbReference type="InterPro" id="IPR036157">
    <property type="entry name" value="dUTPase-like_sf"/>
</dbReference>
<name>A0A0E4C955_9FIRM</name>
<evidence type="ECO:0000256" key="1">
    <source>
        <dbReference type="ARBA" id="ARBA00006581"/>
    </source>
</evidence>
<evidence type="ECO:0000256" key="5">
    <source>
        <dbReference type="ARBA" id="ARBA00047686"/>
    </source>
</evidence>
<keyword evidence="8" id="KW-1185">Reference proteome</keyword>
<dbReference type="GO" id="GO:0006226">
    <property type="term" value="P:dUMP biosynthetic process"/>
    <property type="evidence" value="ECO:0007669"/>
    <property type="project" value="InterPro"/>
</dbReference>
<protein>
    <recommendedName>
        <fullName evidence="2">dUTP diphosphatase</fullName>
        <ecNumber evidence="2">3.6.1.23</ecNumber>
    </recommendedName>
</protein>
<dbReference type="PANTHER" id="PTHR11241">
    <property type="entry name" value="DEOXYURIDINE 5'-TRIPHOSPHATE NUCLEOTIDOHYDROLASE"/>
    <property type="match status" value="1"/>
</dbReference>
<accession>A0A0E4C955</accession>
<evidence type="ECO:0000256" key="4">
    <source>
        <dbReference type="ARBA" id="ARBA00023080"/>
    </source>
</evidence>
<keyword evidence="3 7" id="KW-0378">Hydrolase</keyword>
<dbReference type="STRING" id="690567.2058"/>
<gene>
    <name evidence="7" type="ORF">2058</name>
</gene>
<dbReference type="AlphaFoldDB" id="A0A0E4C955"/>
<dbReference type="InterPro" id="IPR029054">
    <property type="entry name" value="dUTPase-like"/>
</dbReference>
<feature type="domain" description="dUTPase-like" evidence="6">
    <location>
        <begin position="14"/>
        <end position="123"/>
    </location>
</feature>
<dbReference type="InterPro" id="IPR033704">
    <property type="entry name" value="dUTPase_trimeric"/>
</dbReference>
<dbReference type="EMBL" id="CGIH01000032">
    <property type="protein sequence ID" value="CFX86227.1"/>
    <property type="molecule type" value="Genomic_DNA"/>
</dbReference>
<dbReference type="GO" id="GO:0046081">
    <property type="term" value="P:dUTP catabolic process"/>
    <property type="evidence" value="ECO:0007669"/>
    <property type="project" value="InterPro"/>
</dbReference>
<dbReference type="PANTHER" id="PTHR11241:SF0">
    <property type="entry name" value="DEOXYURIDINE 5'-TRIPHOSPHATE NUCLEOTIDOHYDROLASE"/>
    <property type="match status" value="1"/>
</dbReference>
<dbReference type="CDD" id="cd07557">
    <property type="entry name" value="trimeric_dUTPase"/>
    <property type="match status" value="1"/>
</dbReference>
<dbReference type="Gene3D" id="2.70.40.10">
    <property type="match status" value="1"/>
</dbReference>
<sequence>MEIEVKFKKLVSWAKLPEYETKGAAGCDLAIAIQEEVVLYPNEVKSFPTGFAMMIPPGYEAQIRSRAGMTGKGIVVANAPGTIDCEHIGEVKVLLLNVTDNPIRVLPGQKVAQMVFAPVVKAGFAEEK</sequence>
<evidence type="ECO:0000313" key="7">
    <source>
        <dbReference type="EMBL" id="CFX86227.1"/>
    </source>
</evidence>
<dbReference type="SUPFAM" id="SSF51283">
    <property type="entry name" value="dUTPase-like"/>
    <property type="match status" value="1"/>
</dbReference>
<dbReference type="GO" id="GO:0004170">
    <property type="term" value="F:dUTP diphosphatase activity"/>
    <property type="evidence" value="ECO:0007669"/>
    <property type="project" value="UniProtKB-EC"/>
</dbReference>
<keyword evidence="4" id="KW-0546">Nucleotide metabolism</keyword>